<keyword evidence="2" id="KW-1185">Reference proteome</keyword>
<protein>
    <submittedName>
        <fullName evidence="1">Uncharacterized protein</fullName>
    </submittedName>
</protein>
<name>A0A7C9HYC1_9DEIO</name>
<comment type="caution">
    <text evidence="1">The sequence shown here is derived from an EMBL/GenBank/DDBJ whole genome shotgun (WGS) entry which is preliminary data.</text>
</comment>
<accession>A0A7C9HYC1</accession>
<dbReference type="EMBL" id="WQLB01000009">
    <property type="protein sequence ID" value="MVN86868.1"/>
    <property type="molecule type" value="Genomic_DNA"/>
</dbReference>
<evidence type="ECO:0000313" key="2">
    <source>
        <dbReference type="Proteomes" id="UP000483286"/>
    </source>
</evidence>
<reference evidence="1 2" key="1">
    <citation type="submission" date="2019-12" db="EMBL/GenBank/DDBJ databases">
        <title>Deinococcus sp. HMF7620 Genome sequencing and assembly.</title>
        <authorList>
            <person name="Kang H."/>
            <person name="Kim H."/>
            <person name="Joh K."/>
        </authorList>
    </citation>
    <scope>NUCLEOTIDE SEQUENCE [LARGE SCALE GENOMIC DNA]</scope>
    <source>
        <strain evidence="1 2">HMF7620</strain>
    </source>
</reference>
<dbReference type="AlphaFoldDB" id="A0A7C9HYC1"/>
<sequence>MIQVSSPAVILTAHSMAELRARAKAQGRTIVEASYSRLCGWTARTEPARTALSRTYTVNESDTFTGYAWSGTVTLSSQSGVLTGAINGVPCAFGAAAARLDTCTYLRLTDEQLATHCPVPSTSAAAQIGGAA</sequence>
<evidence type="ECO:0000313" key="1">
    <source>
        <dbReference type="EMBL" id="MVN86868.1"/>
    </source>
</evidence>
<dbReference type="RefSeq" id="WP_157458919.1">
    <property type="nucleotide sequence ID" value="NZ_WQLB01000009.1"/>
</dbReference>
<gene>
    <name evidence="1" type="ORF">GO986_08835</name>
</gene>
<dbReference type="Proteomes" id="UP000483286">
    <property type="component" value="Unassembled WGS sequence"/>
</dbReference>
<organism evidence="1 2">
    <name type="scientific">Deinococcus arboris</name>
    <dbReference type="NCBI Taxonomy" id="2682977"/>
    <lineage>
        <taxon>Bacteria</taxon>
        <taxon>Thermotogati</taxon>
        <taxon>Deinococcota</taxon>
        <taxon>Deinococci</taxon>
        <taxon>Deinococcales</taxon>
        <taxon>Deinococcaceae</taxon>
        <taxon>Deinococcus</taxon>
    </lineage>
</organism>
<proteinExistence type="predicted"/>